<protein>
    <submittedName>
        <fullName evidence="1">AhpC/TSA family protein</fullName>
    </submittedName>
</protein>
<evidence type="ECO:0000313" key="2">
    <source>
        <dbReference type="Proteomes" id="UP000190092"/>
    </source>
</evidence>
<reference evidence="2" key="1">
    <citation type="submission" date="2017-02" db="EMBL/GenBank/DDBJ databases">
        <authorList>
            <person name="Varghese N."/>
            <person name="Submissions S."/>
        </authorList>
    </citation>
    <scope>NUCLEOTIDE SEQUENCE [LARGE SCALE GENOMIC DNA]</scope>
    <source>
        <strain evidence="2">ATCC 27094</strain>
    </source>
</reference>
<organism evidence="1 2">
    <name type="scientific">Enhydrobacter aerosaccus</name>
    <dbReference type="NCBI Taxonomy" id="225324"/>
    <lineage>
        <taxon>Bacteria</taxon>
        <taxon>Pseudomonadati</taxon>
        <taxon>Pseudomonadota</taxon>
        <taxon>Alphaproteobacteria</taxon>
        <taxon>Hyphomicrobiales</taxon>
        <taxon>Enhydrobacter</taxon>
    </lineage>
</organism>
<accession>A0A1T4R617</accession>
<dbReference type="CDD" id="cd02966">
    <property type="entry name" value="TlpA_like_family"/>
    <property type="match status" value="1"/>
</dbReference>
<dbReference type="SUPFAM" id="SSF52833">
    <property type="entry name" value="Thioredoxin-like"/>
    <property type="match status" value="1"/>
</dbReference>
<gene>
    <name evidence="1" type="ORF">SAMN02745126_03599</name>
</gene>
<dbReference type="Gene3D" id="3.40.30.10">
    <property type="entry name" value="Glutaredoxin"/>
    <property type="match status" value="1"/>
</dbReference>
<evidence type="ECO:0000313" key="1">
    <source>
        <dbReference type="EMBL" id="SKA11118.1"/>
    </source>
</evidence>
<dbReference type="EMBL" id="FUWJ01000004">
    <property type="protein sequence ID" value="SKA11118.1"/>
    <property type="molecule type" value="Genomic_DNA"/>
</dbReference>
<keyword evidence="2" id="KW-1185">Reference proteome</keyword>
<name>A0A1T4R617_9HYPH</name>
<dbReference type="STRING" id="225324.SAMN02745126_03599"/>
<dbReference type="Proteomes" id="UP000190092">
    <property type="component" value="Unassembled WGS sequence"/>
</dbReference>
<dbReference type="InterPro" id="IPR036249">
    <property type="entry name" value="Thioredoxin-like_sf"/>
</dbReference>
<dbReference type="AlphaFoldDB" id="A0A1T4R617"/>
<sequence>MWQHLYDELKDKGFMVVAVAEESRGADHARPWIEQAKSSYWQLIDTEHRLSDLYNLVNVPQAIWIDEEGRIVRPPETAGSTDHFRRMDLKTKTMSPQDQAERLAAREAYLDAVRAWVRTGQHALPSGMARAGLPRVTPEIAEARAHFRLGVWLRQHGRTAEGDRQMAEASRLYPESWSMWRQAADLDEVGKASGPEFWARVQALGDRPYYPPPKL</sequence>
<proteinExistence type="predicted"/>